<feature type="compositionally biased region" description="Polar residues" evidence="11">
    <location>
        <begin position="475"/>
        <end position="512"/>
    </location>
</feature>
<dbReference type="PANTHER" id="PTHR47096:SF1">
    <property type="entry name" value="MISSHAPEN LIKE KINASE 1"/>
    <property type="match status" value="1"/>
</dbReference>
<feature type="compositionally biased region" description="Pro residues" evidence="11">
    <location>
        <begin position="387"/>
        <end position="397"/>
    </location>
</feature>
<evidence type="ECO:0000256" key="8">
    <source>
        <dbReference type="ARBA" id="ARBA00047899"/>
    </source>
</evidence>
<evidence type="ECO:0000256" key="1">
    <source>
        <dbReference type="ARBA" id="ARBA00008874"/>
    </source>
</evidence>
<sequence>MAHPLPPSVNCSLNDIDLTALKDPAGIFELIEVVGNGTYGQVYKGRHTKTGQLAAIKVMDVTEDEEEEIKLEINVLKRYSDHRNIATYYGAFIKKSPPGKDDQLWLVMEYCGAGSVTDLVKSTKGQSLKEEWIAYISREMLRGLSYLHSNKVIHRDIKGQNVLLTDNAEIKLVDFGVSAQLDRTIGRRNTFIGTPYWMAPEVIACDENPEATYDNRSDLWSLGITALEMAESQPPLCELHPMRALFLIPRNPPPRLKSRKWNKKFQSFIETVLVKDYHDRPYTEQLLKHPFIRDQPTERQVRIQLKDHIDRCKKRKQEKEREDYRYSGSENEEEEPQIAGEPSSIVQAPGGDTLRRNFQQIQEGRTLSQAVEPPPRGGKKDKEEIPEPGPPARPSIPPRTIVVPEPAAPPRRPLPPPPDNNFAASRSQQQQQQQRHSQSQNMFKPMGPARKPEELDALAAHLNELGIQPEAPPRNNRNNKQSQSAVNNNVSTPSSASNHSTPNQANSGNNIDSLVDSESDSEPEDNGRVRNDGTLLASDPPKPLAGLGAVPESSAGVSSPGATGGSGSSSGSAPNRPLPPTPDDDESQGDKTLVLRKLSASLSKNVEDIDEATLLKDWDFDKFFPSKMANGQQPKSSTPKSKIEEKGHRRMESDSKISNPFFRGFRRENSDFFPMSSRHSAIFIDQKARSSGIFNRRGSDAGVNKKGEPVLMDYVKRTQSPTKGVVNSEAKSKNLFKESFMRPRREKTESDIVLRNSEARRSIRETLEARRKDMENRFTREIESIRRRSARPSDGSTMNLSTGTSSSNEEGYVFTQNGRSGEHTRQSSVLPDLLSQASGSPGTPSAREKSSSEEPHIFPREHATPILHANALALQQKQRSFLAFGFGASSQPSRRESHVNVNVTPTSHDITSDTPEIRKYKKRFNSEILCAALWGVNLLIGTEHGLMLLDRSGQGKVYQLISRRRFQQMEVLEGQNILVTISGKKNRVRVYYLSWLKSKILRTDGVSDQVERRNGWINVGDLQGAVHFKIVKYERIKFLVIALKDSIEIYAWAPKPYHKFMAFKSFGELTFRPLLVDLTVEEGTRLKVICGSSDGFHAVDLDSANVYDIYKPKHIQGGISPHCIVALPNTNGMQLLLCYDNEGVYVNTYGRIAKNMLLQWGEMPTSVAYIGTGQIMGWGNKAIEIRSVESGHLDGVFMHKKAQRLKFLCERNDKVFFSSAKSGSNCQIYFMTLNKPGMANW</sequence>
<feature type="compositionally biased region" description="Acidic residues" evidence="11">
    <location>
        <begin position="515"/>
        <end position="524"/>
    </location>
</feature>
<dbReference type="InterPro" id="IPR000719">
    <property type="entry name" value="Prot_kinase_dom"/>
</dbReference>
<evidence type="ECO:0000256" key="3">
    <source>
        <dbReference type="ARBA" id="ARBA00022527"/>
    </source>
</evidence>
<dbReference type="SMART" id="SM00220">
    <property type="entry name" value="S_TKc"/>
    <property type="match status" value="1"/>
</dbReference>
<keyword evidence="4" id="KW-0808">Transferase</keyword>
<evidence type="ECO:0000256" key="5">
    <source>
        <dbReference type="ARBA" id="ARBA00022741"/>
    </source>
</evidence>
<evidence type="ECO:0000256" key="10">
    <source>
        <dbReference type="PROSITE-ProRule" id="PRU10141"/>
    </source>
</evidence>
<feature type="compositionally biased region" description="Polar residues" evidence="11">
    <location>
        <begin position="794"/>
        <end position="819"/>
    </location>
</feature>
<dbReference type="PROSITE" id="PS00108">
    <property type="entry name" value="PROTEIN_KINASE_ST"/>
    <property type="match status" value="1"/>
</dbReference>
<evidence type="ECO:0000259" key="12">
    <source>
        <dbReference type="SMART" id="SM00036"/>
    </source>
</evidence>
<evidence type="ECO:0000256" key="2">
    <source>
        <dbReference type="ARBA" id="ARBA00012513"/>
    </source>
</evidence>
<protein>
    <recommendedName>
        <fullName evidence="2">non-specific serine/threonine protein kinase</fullName>
        <ecNumber evidence="2">2.7.11.1</ecNumber>
    </recommendedName>
</protein>
<dbReference type="Pfam" id="PF00069">
    <property type="entry name" value="Pkinase"/>
    <property type="match status" value="1"/>
</dbReference>
<dbReference type="AlphaFoldDB" id="A0A9P0FKD1"/>
<keyword evidence="7 10" id="KW-0067">ATP-binding</keyword>
<dbReference type="Gene3D" id="1.10.510.10">
    <property type="entry name" value="Transferase(Phosphotransferase) domain 1"/>
    <property type="match status" value="1"/>
</dbReference>
<feature type="compositionally biased region" description="Basic and acidic residues" evidence="11">
    <location>
        <begin position="846"/>
        <end position="855"/>
    </location>
</feature>
<gene>
    <name evidence="14" type="ORF">MELIAE_LOCUS8582</name>
</gene>
<name>A0A9P0FKD1_BRAAE</name>
<dbReference type="InterPro" id="IPR008271">
    <property type="entry name" value="Ser/Thr_kinase_AS"/>
</dbReference>
<feature type="compositionally biased region" description="Polar residues" evidence="11">
    <location>
        <begin position="356"/>
        <end position="369"/>
    </location>
</feature>
<proteinExistence type="inferred from homology"/>
<dbReference type="SUPFAM" id="SSF56112">
    <property type="entry name" value="Protein kinase-like (PK-like)"/>
    <property type="match status" value="1"/>
</dbReference>
<evidence type="ECO:0000256" key="11">
    <source>
        <dbReference type="SAM" id="MobiDB-lite"/>
    </source>
</evidence>
<evidence type="ECO:0000256" key="9">
    <source>
        <dbReference type="ARBA" id="ARBA00048679"/>
    </source>
</evidence>
<dbReference type="OrthoDB" id="8957712at2759"/>
<keyword evidence="3" id="KW-0723">Serine/threonine-protein kinase</keyword>
<keyword evidence="6" id="KW-0418">Kinase</keyword>
<dbReference type="GO" id="GO:0005524">
    <property type="term" value="F:ATP binding"/>
    <property type="evidence" value="ECO:0007669"/>
    <property type="project" value="UniProtKB-UniRule"/>
</dbReference>
<feature type="domain" description="CNH" evidence="12">
    <location>
        <begin position="920"/>
        <end position="1221"/>
    </location>
</feature>
<keyword evidence="5 10" id="KW-0547">Nucleotide-binding</keyword>
<dbReference type="PANTHER" id="PTHR47096">
    <property type="entry name" value="MISSHAPEN LIKE KINASE 1"/>
    <property type="match status" value="1"/>
</dbReference>
<dbReference type="InterPro" id="IPR017441">
    <property type="entry name" value="Protein_kinase_ATP_BS"/>
</dbReference>
<reference evidence="14" key="1">
    <citation type="submission" date="2021-12" db="EMBL/GenBank/DDBJ databases">
        <authorList>
            <person name="King R."/>
        </authorList>
    </citation>
    <scope>NUCLEOTIDE SEQUENCE</scope>
</reference>
<dbReference type="CDD" id="cd06608">
    <property type="entry name" value="STKc_myosinIII_N_like"/>
    <property type="match status" value="1"/>
</dbReference>
<evidence type="ECO:0000256" key="6">
    <source>
        <dbReference type="ARBA" id="ARBA00022777"/>
    </source>
</evidence>
<feature type="region of interest" description="Disordered" evidence="11">
    <location>
        <begin position="780"/>
        <end position="855"/>
    </location>
</feature>
<evidence type="ECO:0000259" key="13">
    <source>
        <dbReference type="SMART" id="SM00220"/>
    </source>
</evidence>
<dbReference type="Pfam" id="PF00780">
    <property type="entry name" value="CNH"/>
    <property type="match status" value="1"/>
</dbReference>
<feature type="binding site" evidence="10">
    <location>
        <position position="57"/>
    </location>
    <ligand>
        <name>ATP</name>
        <dbReference type="ChEBI" id="CHEBI:30616"/>
    </ligand>
</feature>
<organism evidence="14 15">
    <name type="scientific">Brassicogethes aeneus</name>
    <name type="common">Rape pollen beetle</name>
    <name type="synonym">Meligethes aeneus</name>
    <dbReference type="NCBI Taxonomy" id="1431903"/>
    <lineage>
        <taxon>Eukaryota</taxon>
        <taxon>Metazoa</taxon>
        <taxon>Ecdysozoa</taxon>
        <taxon>Arthropoda</taxon>
        <taxon>Hexapoda</taxon>
        <taxon>Insecta</taxon>
        <taxon>Pterygota</taxon>
        <taxon>Neoptera</taxon>
        <taxon>Endopterygota</taxon>
        <taxon>Coleoptera</taxon>
        <taxon>Polyphaga</taxon>
        <taxon>Cucujiformia</taxon>
        <taxon>Nitidulidae</taxon>
        <taxon>Meligethinae</taxon>
        <taxon>Brassicogethes</taxon>
    </lineage>
</organism>
<comment type="catalytic activity">
    <reaction evidence="8">
        <text>L-threonyl-[protein] + ATP = O-phospho-L-threonyl-[protein] + ADP + H(+)</text>
        <dbReference type="Rhea" id="RHEA:46608"/>
        <dbReference type="Rhea" id="RHEA-COMP:11060"/>
        <dbReference type="Rhea" id="RHEA-COMP:11605"/>
        <dbReference type="ChEBI" id="CHEBI:15378"/>
        <dbReference type="ChEBI" id="CHEBI:30013"/>
        <dbReference type="ChEBI" id="CHEBI:30616"/>
        <dbReference type="ChEBI" id="CHEBI:61977"/>
        <dbReference type="ChEBI" id="CHEBI:456216"/>
        <dbReference type="EC" id="2.7.11.1"/>
    </reaction>
</comment>
<feature type="compositionally biased region" description="Polar residues" evidence="11">
    <location>
        <begin position="629"/>
        <end position="640"/>
    </location>
</feature>
<dbReference type="FunFam" id="3.30.200.20:FF:000006">
    <property type="entry name" value="TRAF2 and NCK-interacting protein kinase isoform 4"/>
    <property type="match status" value="1"/>
</dbReference>
<keyword evidence="15" id="KW-1185">Reference proteome</keyword>
<dbReference type="Proteomes" id="UP001154078">
    <property type="component" value="Chromosome 5"/>
</dbReference>
<dbReference type="EC" id="2.7.11.1" evidence="2"/>
<accession>A0A9P0FKD1</accession>
<dbReference type="InterPro" id="IPR011009">
    <property type="entry name" value="Kinase-like_dom_sf"/>
</dbReference>
<feature type="compositionally biased region" description="Low complexity" evidence="11">
    <location>
        <begin position="425"/>
        <end position="440"/>
    </location>
</feature>
<evidence type="ECO:0000313" key="14">
    <source>
        <dbReference type="EMBL" id="CAH0558012.1"/>
    </source>
</evidence>
<evidence type="ECO:0000313" key="15">
    <source>
        <dbReference type="Proteomes" id="UP001154078"/>
    </source>
</evidence>
<evidence type="ECO:0000256" key="4">
    <source>
        <dbReference type="ARBA" id="ARBA00022679"/>
    </source>
</evidence>
<dbReference type="Gene3D" id="3.30.200.20">
    <property type="entry name" value="Phosphorylase Kinase, domain 1"/>
    <property type="match status" value="1"/>
</dbReference>
<feature type="compositionally biased region" description="Pro residues" evidence="11">
    <location>
        <begin position="406"/>
        <end position="419"/>
    </location>
</feature>
<comment type="catalytic activity">
    <reaction evidence="9">
        <text>L-seryl-[protein] + ATP = O-phospho-L-seryl-[protein] + ADP + H(+)</text>
        <dbReference type="Rhea" id="RHEA:17989"/>
        <dbReference type="Rhea" id="RHEA-COMP:9863"/>
        <dbReference type="Rhea" id="RHEA-COMP:11604"/>
        <dbReference type="ChEBI" id="CHEBI:15378"/>
        <dbReference type="ChEBI" id="CHEBI:29999"/>
        <dbReference type="ChEBI" id="CHEBI:30616"/>
        <dbReference type="ChEBI" id="CHEBI:83421"/>
        <dbReference type="ChEBI" id="CHEBI:456216"/>
        <dbReference type="EC" id="2.7.11.1"/>
    </reaction>
</comment>
<dbReference type="GO" id="GO:0004674">
    <property type="term" value="F:protein serine/threonine kinase activity"/>
    <property type="evidence" value="ECO:0007669"/>
    <property type="project" value="UniProtKB-KW"/>
</dbReference>
<dbReference type="SMART" id="SM00036">
    <property type="entry name" value="CNH"/>
    <property type="match status" value="1"/>
</dbReference>
<feature type="compositionally biased region" description="Basic and acidic residues" evidence="11">
    <location>
        <begin position="641"/>
        <end position="655"/>
    </location>
</feature>
<feature type="region of interest" description="Disordered" evidence="11">
    <location>
        <begin position="311"/>
        <end position="593"/>
    </location>
</feature>
<dbReference type="PROSITE" id="PS00107">
    <property type="entry name" value="PROTEIN_KINASE_ATP"/>
    <property type="match status" value="1"/>
</dbReference>
<dbReference type="InterPro" id="IPR051700">
    <property type="entry name" value="STE20_Ser-Thr_kinase"/>
</dbReference>
<feature type="domain" description="Protein kinase" evidence="13">
    <location>
        <begin position="28"/>
        <end position="292"/>
    </location>
</feature>
<dbReference type="EMBL" id="OV121136">
    <property type="protein sequence ID" value="CAH0558012.1"/>
    <property type="molecule type" value="Genomic_DNA"/>
</dbReference>
<dbReference type="FunFam" id="1.10.510.10:FF:000003">
    <property type="entry name" value="TRAF2 and NCK-interacting protein kinase isoform 4"/>
    <property type="match status" value="1"/>
</dbReference>
<dbReference type="GO" id="GO:0005829">
    <property type="term" value="C:cytosol"/>
    <property type="evidence" value="ECO:0007669"/>
    <property type="project" value="TreeGrafter"/>
</dbReference>
<evidence type="ECO:0000256" key="7">
    <source>
        <dbReference type="ARBA" id="ARBA00022840"/>
    </source>
</evidence>
<dbReference type="InterPro" id="IPR001180">
    <property type="entry name" value="CNH_dom"/>
</dbReference>
<comment type="similarity">
    <text evidence="1">Belongs to the protein kinase superfamily. STE Ser/Thr protein kinase family. STE20 subfamily.</text>
</comment>
<feature type="region of interest" description="Disordered" evidence="11">
    <location>
        <begin position="626"/>
        <end position="656"/>
    </location>
</feature>